<evidence type="ECO:0008006" key="4">
    <source>
        <dbReference type="Google" id="ProtNLM"/>
    </source>
</evidence>
<feature type="transmembrane region" description="Helical" evidence="1">
    <location>
        <begin position="235"/>
        <end position="257"/>
    </location>
</feature>
<evidence type="ECO:0000313" key="3">
    <source>
        <dbReference type="Proteomes" id="UP000315700"/>
    </source>
</evidence>
<accession>A0A517SGT8</accession>
<dbReference type="AlphaFoldDB" id="A0A517SGT8"/>
<sequence>MKVHQFLDHYGITENPFAQEDAQSDKVFREHCLTGTYHPAWDKVYGDPATPSTAVVFGEQGSGKTAMRLQLTGRLDQYNQKNPTARAFIVEYDDFNPFLDNFRERLNGRRRRPEKALQSWRLLDHMDAILSLAVTRLADALRKEGQDGGPDSMAISPDAVAALTRPQKRDILLLAACYDASREIGAKRRWVALKKKLRFGTWKTWWDRILGLAVTAGVVAGFYRFSDLVTMLSTWWAWVIVAAGWTPFLLHQMWVLWKSWRITRQVRVVDLQVLAVRRILSFFERSEIIGQPLPASNRGDDRYELLTKLQGVLRTLGFTSIVVLVDRVDEPHLVNGSPERMRDLLWPVFDNKFLKHPGIAFKLLLPSAVVGYLNRQEKEFYERSRLDKQNLIPALTWTGQGLFDIANDRVRACARLAEKKPGVRDLFDPTITDAELIALFDRLRAPRHLFKFMYRLLVDHCSKYTEDAPEWKIKRETLQASLALFMRDLDAYDNKRGVG</sequence>
<reference evidence="2 3" key="1">
    <citation type="submission" date="2019-02" db="EMBL/GenBank/DDBJ databases">
        <title>Deep-cultivation of Planctomycetes and their phenomic and genomic characterization uncovers novel biology.</title>
        <authorList>
            <person name="Wiegand S."/>
            <person name="Jogler M."/>
            <person name="Boedeker C."/>
            <person name="Pinto D."/>
            <person name="Vollmers J."/>
            <person name="Rivas-Marin E."/>
            <person name="Kohn T."/>
            <person name="Peeters S.H."/>
            <person name="Heuer A."/>
            <person name="Rast P."/>
            <person name="Oberbeckmann S."/>
            <person name="Bunk B."/>
            <person name="Jeske O."/>
            <person name="Meyerdierks A."/>
            <person name="Storesund J.E."/>
            <person name="Kallscheuer N."/>
            <person name="Luecker S."/>
            <person name="Lage O.M."/>
            <person name="Pohl T."/>
            <person name="Merkel B.J."/>
            <person name="Hornburger P."/>
            <person name="Mueller R.-W."/>
            <person name="Bruemmer F."/>
            <person name="Labrenz M."/>
            <person name="Spormann A.M."/>
            <person name="Op den Camp H."/>
            <person name="Overmann J."/>
            <person name="Amann R."/>
            <person name="Jetten M.S.M."/>
            <person name="Mascher T."/>
            <person name="Medema M.H."/>
            <person name="Devos D.P."/>
            <person name="Kaster A.-K."/>
            <person name="Ovreas L."/>
            <person name="Rohde M."/>
            <person name="Galperin M.Y."/>
            <person name="Jogler C."/>
        </authorList>
    </citation>
    <scope>NUCLEOTIDE SEQUENCE [LARGE SCALE GENOMIC DNA]</scope>
    <source>
        <strain evidence="2 3">Pan44</strain>
    </source>
</reference>
<proteinExistence type="predicted"/>
<keyword evidence="1" id="KW-1133">Transmembrane helix</keyword>
<keyword evidence="1" id="KW-0472">Membrane</keyword>
<name>A0A517SGT8_9PLAN</name>
<dbReference type="OrthoDB" id="208020at2"/>
<dbReference type="InParanoid" id="A0A517SGT8"/>
<keyword evidence="1" id="KW-0812">Transmembrane</keyword>
<dbReference type="EMBL" id="CP036271">
    <property type="protein sequence ID" value="QDT55330.1"/>
    <property type="molecule type" value="Genomic_DNA"/>
</dbReference>
<dbReference type="KEGG" id="ccos:Pan44_33730"/>
<keyword evidence="3" id="KW-1185">Reference proteome</keyword>
<evidence type="ECO:0000256" key="1">
    <source>
        <dbReference type="SAM" id="Phobius"/>
    </source>
</evidence>
<dbReference type="Proteomes" id="UP000315700">
    <property type="component" value="Chromosome"/>
</dbReference>
<gene>
    <name evidence="2" type="ORF">Pan44_33730</name>
</gene>
<protein>
    <recommendedName>
        <fullName evidence="4">KAP family P-loop domain protein</fullName>
    </recommendedName>
</protein>
<dbReference type="RefSeq" id="WP_145031097.1">
    <property type="nucleotide sequence ID" value="NZ_CP036271.1"/>
</dbReference>
<feature type="transmembrane region" description="Helical" evidence="1">
    <location>
        <begin position="205"/>
        <end position="223"/>
    </location>
</feature>
<evidence type="ECO:0000313" key="2">
    <source>
        <dbReference type="EMBL" id="QDT55330.1"/>
    </source>
</evidence>
<dbReference type="SUPFAM" id="SSF52540">
    <property type="entry name" value="P-loop containing nucleoside triphosphate hydrolases"/>
    <property type="match status" value="1"/>
</dbReference>
<dbReference type="InterPro" id="IPR027417">
    <property type="entry name" value="P-loop_NTPase"/>
</dbReference>
<organism evidence="2 3">
    <name type="scientific">Caulifigura coniformis</name>
    <dbReference type="NCBI Taxonomy" id="2527983"/>
    <lineage>
        <taxon>Bacteria</taxon>
        <taxon>Pseudomonadati</taxon>
        <taxon>Planctomycetota</taxon>
        <taxon>Planctomycetia</taxon>
        <taxon>Planctomycetales</taxon>
        <taxon>Planctomycetaceae</taxon>
        <taxon>Caulifigura</taxon>
    </lineage>
</organism>